<dbReference type="Gene3D" id="1.10.486.10">
    <property type="entry name" value="PCRA, domain 4"/>
    <property type="match status" value="1"/>
</dbReference>
<dbReference type="GO" id="GO:0016887">
    <property type="term" value="F:ATP hydrolysis activity"/>
    <property type="evidence" value="ECO:0007669"/>
    <property type="project" value="RHEA"/>
</dbReference>
<dbReference type="GO" id="GO:0005524">
    <property type="term" value="F:ATP binding"/>
    <property type="evidence" value="ECO:0007669"/>
    <property type="project" value="UniProtKB-UniRule"/>
</dbReference>
<evidence type="ECO:0000259" key="13">
    <source>
        <dbReference type="PROSITE" id="PS51198"/>
    </source>
</evidence>
<feature type="binding site" evidence="12">
    <location>
        <begin position="47"/>
        <end position="54"/>
    </location>
    <ligand>
        <name>ATP</name>
        <dbReference type="ChEBI" id="CHEBI:30616"/>
    </ligand>
</feature>
<evidence type="ECO:0000313" key="16">
    <source>
        <dbReference type="Proteomes" id="UP000055047"/>
    </source>
</evidence>
<dbReference type="GO" id="GO:0000725">
    <property type="term" value="P:recombinational repair"/>
    <property type="evidence" value="ECO:0007669"/>
    <property type="project" value="TreeGrafter"/>
</dbReference>
<dbReference type="PROSITE" id="PS51217">
    <property type="entry name" value="UVRD_HELICASE_CTER"/>
    <property type="match status" value="1"/>
</dbReference>
<feature type="domain" description="UvrD-like helicase ATP-binding" evidence="13">
    <location>
        <begin position="26"/>
        <end position="304"/>
    </location>
</feature>
<sequence length="659" mass="75105">MEYRDFPQANCTSQQVEEHYPEDFMLNLNAEQKEAVLQVAGPVLILAGAGTGKTRTITARMGHIIKEGYAQPHEILAVTFTNKAAKEMLYRVNNIVTASGIWLGTFHAIAARILRSHAELVGLSSNFTIISPDDQLQIIKTIAADMQQGFPATECKGILHTIQRWKEKGLLPHDITETELQRSSNSFALRVYEEYQERLKALNCADFGDLLLHNVTILSANPDVLAHYQEHLRYVMVDEYQDINTIQYLWLRLLVRRHKNLCCVGDDDQSIYNWRGAEVGNILRFSDDFPDAKVIRLECNYRSTSNILAAASAIIDNNKSRLKKTLWTHNQAGQKVGLMKFFDGRLEAQYISEHIKSSYDYKFSETAVLVRASFQTRVFEEFFVRYGIPYKIIGGTKFYDRVEIRDLVAYLKVVVNPNNDIAFEKIINKPKRKLGTSTVNKLRAYGRKHSISLTEAGHSMIKDGLLSDNTSNILQDLLKQFDDWREMLSRDSSVNVLKAIAHDSGYIESLKKDGESGLSRIENIKELFSAVSGFDDVSKFLEHISLVAENDSLEEDNNYVHVMTLHAAKGLEFPLVFLPGWEEGVFPHEKSMNDITGNALEEERRLAYVGITRAREQLYISCAAMREINNWSQSMKMSRFIKELPREHVQVLHNMTGYA</sequence>
<dbReference type="GO" id="GO:0033202">
    <property type="term" value="C:DNA helicase complex"/>
    <property type="evidence" value="ECO:0007669"/>
    <property type="project" value="TreeGrafter"/>
</dbReference>
<dbReference type="Proteomes" id="UP000055047">
    <property type="component" value="Unassembled WGS sequence"/>
</dbReference>
<evidence type="ECO:0000256" key="6">
    <source>
        <dbReference type="ARBA" id="ARBA00023125"/>
    </source>
</evidence>
<dbReference type="InterPro" id="IPR014017">
    <property type="entry name" value="DNA_helicase_UvrD-like_C"/>
</dbReference>
<accession>A0A098EF22</accession>
<comment type="catalytic activity">
    <reaction evidence="8">
        <text>Couples ATP hydrolysis with the unwinding of duplex DNA by translocating in the 3'-5' direction.</text>
        <dbReference type="EC" id="5.6.2.4"/>
    </reaction>
</comment>
<dbReference type="CDD" id="cd17932">
    <property type="entry name" value="DEXQc_UvrD"/>
    <property type="match status" value="1"/>
</dbReference>
<dbReference type="SUPFAM" id="SSF52540">
    <property type="entry name" value="P-loop containing nucleoside triphosphate hydrolases"/>
    <property type="match status" value="1"/>
</dbReference>
<keyword evidence="7" id="KW-0413">Isomerase</keyword>
<dbReference type="GO" id="GO:0005829">
    <property type="term" value="C:cytosol"/>
    <property type="evidence" value="ECO:0007669"/>
    <property type="project" value="TreeGrafter"/>
</dbReference>
<evidence type="ECO:0000256" key="1">
    <source>
        <dbReference type="ARBA" id="ARBA00009922"/>
    </source>
</evidence>
<dbReference type="PANTHER" id="PTHR11070:SF2">
    <property type="entry name" value="ATP-DEPENDENT DNA HELICASE SRS2"/>
    <property type="match status" value="1"/>
</dbReference>
<dbReference type="AlphaFoldDB" id="A0A098EF22"/>
<reference evidence="15 16" key="1">
    <citation type="submission" date="2014-09" db="EMBL/GenBank/DDBJ databases">
        <authorList>
            <person name="Loux Valentin"/>
            <person name="Dugat Thibaut"/>
        </authorList>
    </citation>
    <scope>NUCLEOTIDE SEQUENCE [LARGE SCALE GENOMIC DNA]</scope>
    <source>
        <strain evidence="15 16">BOV-10_179</strain>
    </source>
</reference>
<dbReference type="InterPro" id="IPR014016">
    <property type="entry name" value="UvrD-like_ATP-bd"/>
</dbReference>
<keyword evidence="2 12" id="KW-0547">Nucleotide-binding</keyword>
<evidence type="ECO:0000256" key="10">
    <source>
        <dbReference type="ARBA" id="ARBA00034923"/>
    </source>
</evidence>
<dbReference type="GO" id="GO:0043138">
    <property type="term" value="F:3'-5' DNA helicase activity"/>
    <property type="evidence" value="ECO:0007669"/>
    <property type="project" value="UniProtKB-EC"/>
</dbReference>
<evidence type="ECO:0000256" key="7">
    <source>
        <dbReference type="ARBA" id="ARBA00023235"/>
    </source>
</evidence>
<dbReference type="EMBL" id="CCXQ01000109">
    <property type="protein sequence ID" value="CEG20888.1"/>
    <property type="molecule type" value="Genomic_DNA"/>
</dbReference>
<comment type="similarity">
    <text evidence="1">Belongs to the helicase family. UvrD subfamily.</text>
</comment>
<evidence type="ECO:0000256" key="3">
    <source>
        <dbReference type="ARBA" id="ARBA00022801"/>
    </source>
</evidence>
<protein>
    <recommendedName>
        <fullName evidence="9">DNA 3'-5' helicase</fullName>
        <ecNumber evidence="9">5.6.2.4</ecNumber>
    </recommendedName>
    <alternativeName>
        <fullName evidence="10">DNA 3'-5' helicase II</fullName>
    </alternativeName>
</protein>
<dbReference type="GO" id="GO:0003677">
    <property type="term" value="F:DNA binding"/>
    <property type="evidence" value="ECO:0007669"/>
    <property type="project" value="UniProtKB-KW"/>
</dbReference>
<keyword evidence="5 12" id="KW-0067">ATP-binding</keyword>
<dbReference type="InterPro" id="IPR013986">
    <property type="entry name" value="DExx_box_DNA_helicase_dom_sf"/>
</dbReference>
<evidence type="ECO:0000256" key="4">
    <source>
        <dbReference type="ARBA" id="ARBA00022806"/>
    </source>
</evidence>
<evidence type="ECO:0000256" key="5">
    <source>
        <dbReference type="ARBA" id="ARBA00022840"/>
    </source>
</evidence>
<dbReference type="Gene3D" id="1.10.10.160">
    <property type="match status" value="1"/>
</dbReference>
<dbReference type="CDD" id="cd18807">
    <property type="entry name" value="SF1_C_UvrD"/>
    <property type="match status" value="1"/>
</dbReference>
<proteinExistence type="inferred from homology"/>
<evidence type="ECO:0000313" key="15">
    <source>
        <dbReference type="EMBL" id="CEG20888.1"/>
    </source>
</evidence>
<dbReference type="PROSITE" id="PS51198">
    <property type="entry name" value="UVRD_HELICASE_ATP_BIND"/>
    <property type="match status" value="1"/>
</dbReference>
<keyword evidence="3 12" id="KW-0378">Hydrolase</keyword>
<evidence type="ECO:0000256" key="8">
    <source>
        <dbReference type="ARBA" id="ARBA00034617"/>
    </source>
</evidence>
<dbReference type="PANTHER" id="PTHR11070">
    <property type="entry name" value="UVRD / RECB / PCRA DNA HELICASE FAMILY MEMBER"/>
    <property type="match status" value="1"/>
</dbReference>
<keyword evidence="4 12" id="KW-0347">Helicase</keyword>
<dbReference type="EC" id="5.6.2.4" evidence="9"/>
<comment type="catalytic activity">
    <reaction evidence="11">
        <text>ATP + H2O = ADP + phosphate + H(+)</text>
        <dbReference type="Rhea" id="RHEA:13065"/>
        <dbReference type="ChEBI" id="CHEBI:15377"/>
        <dbReference type="ChEBI" id="CHEBI:15378"/>
        <dbReference type="ChEBI" id="CHEBI:30616"/>
        <dbReference type="ChEBI" id="CHEBI:43474"/>
        <dbReference type="ChEBI" id="CHEBI:456216"/>
        <dbReference type="EC" id="5.6.2.4"/>
    </reaction>
</comment>
<gene>
    <name evidence="15" type="primary">uvrD</name>
    <name evidence="15" type="ORF">ANAPHAGO_00238</name>
</gene>
<dbReference type="RefSeq" id="WP_081080932.1">
    <property type="nucleotide sequence ID" value="NZ_CCXQ01000109.1"/>
</dbReference>
<organism evidence="15 16">
    <name type="scientific">Anaplasma phagocytophilum</name>
    <name type="common">Ehrlichia phagocytophila</name>
    <dbReference type="NCBI Taxonomy" id="948"/>
    <lineage>
        <taxon>Bacteria</taxon>
        <taxon>Pseudomonadati</taxon>
        <taxon>Pseudomonadota</taxon>
        <taxon>Alphaproteobacteria</taxon>
        <taxon>Rickettsiales</taxon>
        <taxon>Anaplasmataceae</taxon>
        <taxon>Anaplasma</taxon>
        <taxon>phagocytophilum group</taxon>
    </lineage>
</organism>
<feature type="domain" description="UvrD-like helicase C-terminal" evidence="14">
    <location>
        <begin position="305"/>
        <end position="570"/>
    </location>
</feature>
<keyword evidence="6" id="KW-0238">DNA-binding</keyword>
<evidence type="ECO:0000256" key="9">
    <source>
        <dbReference type="ARBA" id="ARBA00034808"/>
    </source>
</evidence>
<dbReference type="Pfam" id="PF00580">
    <property type="entry name" value="UvrD-helicase"/>
    <property type="match status" value="1"/>
</dbReference>
<name>A0A098EF22_ANAPH</name>
<evidence type="ECO:0000256" key="2">
    <source>
        <dbReference type="ARBA" id="ARBA00022741"/>
    </source>
</evidence>
<dbReference type="InterPro" id="IPR027417">
    <property type="entry name" value="P-loop_NTPase"/>
</dbReference>
<dbReference type="Gene3D" id="3.40.50.300">
    <property type="entry name" value="P-loop containing nucleotide triphosphate hydrolases"/>
    <property type="match status" value="2"/>
</dbReference>
<dbReference type="InterPro" id="IPR000212">
    <property type="entry name" value="DNA_helicase_UvrD/REP"/>
</dbReference>
<evidence type="ECO:0000256" key="12">
    <source>
        <dbReference type="PROSITE-ProRule" id="PRU00560"/>
    </source>
</evidence>
<evidence type="ECO:0000259" key="14">
    <source>
        <dbReference type="PROSITE" id="PS51217"/>
    </source>
</evidence>
<evidence type="ECO:0000256" key="11">
    <source>
        <dbReference type="ARBA" id="ARBA00048988"/>
    </source>
</evidence>
<dbReference type="Pfam" id="PF13361">
    <property type="entry name" value="UvrD_C"/>
    <property type="match status" value="1"/>
</dbReference>